<evidence type="ECO:0000256" key="3">
    <source>
        <dbReference type="ARBA" id="ARBA00023027"/>
    </source>
</evidence>
<gene>
    <name evidence="7" type="ORF">QF025_005768</name>
</gene>
<evidence type="ECO:0000256" key="4">
    <source>
        <dbReference type="RuleBase" id="RU003719"/>
    </source>
</evidence>
<evidence type="ECO:0000259" key="6">
    <source>
        <dbReference type="Pfam" id="PF02826"/>
    </source>
</evidence>
<dbReference type="InterPro" id="IPR006140">
    <property type="entry name" value="D-isomer_DH_NAD-bd"/>
</dbReference>
<evidence type="ECO:0000256" key="1">
    <source>
        <dbReference type="ARBA" id="ARBA00005854"/>
    </source>
</evidence>
<dbReference type="SUPFAM" id="SSF51735">
    <property type="entry name" value="NAD(P)-binding Rossmann-fold domains"/>
    <property type="match status" value="1"/>
</dbReference>
<evidence type="ECO:0000256" key="2">
    <source>
        <dbReference type="ARBA" id="ARBA00023002"/>
    </source>
</evidence>
<dbReference type="PANTHER" id="PTHR42789">
    <property type="entry name" value="D-ISOMER SPECIFIC 2-HYDROXYACID DEHYDROGENASE FAMILY PROTEIN (AFU_ORTHOLOGUE AFUA_6G10090)"/>
    <property type="match status" value="1"/>
</dbReference>
<reference evidence="7 8" key="1">
    <citation type="submission" date="2023-08" db="EMBL/GenBank/DDBJ databases">
        <title>Genome sequencing of plant associated microbes to promote plant fitness in Sorghum bicolor and Oryza sativa.</title>
        <authorList>
            <person name="Coleman-Derr D."/>
        </authorList>
    </citation>
    <scope>NUCLEOTIDE SEQUENCE [LARGE SCALE GENOMIC DNA]</scope>
    <source>
        <strain evidence="7 8">SLBN-33</strain>
    </source>
</reference>
<proteinExistence type="inferred from homology"/>
<comment type="caution">
    <text evidence="7">The sequence shown here is derived from an EMBL/GenBank/DDBJ whole genome shotgun (WGS) entry which is preliminary data.</text>
</comment>
<feature type="domain" description="D-isomer specific 2-hydroxyacid dehydrogenase catalytic" evidence="5">
    <location>
        <begin position="24"/>
        <end position="314"/>
    </location>
</feature>
<dbReference type="GO" id="GO:0016491">
    <property type="term" value="F:oxidoreductase activity"/>
    <property type="evidence" value="ECO:0007669"/>
    <property type="project" value="UniProtKB-KW"/>
</dbReference>
<dbReference type="Proteomes" id="UP001245184">
    <property type="component" value="Unassembled WGS sequence"/>
</dbReference>
<evidence type="ECO:0000313" key="8">
    <source>
        <dbReference type="Proteomes" id="UP001245184"/>
    </source>
</evidence>
<dbReference type="EMBL" id="JAVIZN010000002">
    <property type="protein sequence ID" value="MDR6207048.1"/>
    <property type="molecule type" value="Genomic_DNA"/>
</dbReference>
<accession>A0ABD5CPV7</accession>
<comment type="similarity">
    <text evidence="1 4">Belongs to the D-isomer specific 2-hydroxyacid dehydrogenase family.</text>
</comment>
<dbReference type="RefSeq" id="WP_029969335.1">
    <property type="nucleotide sequence ID" value="NZ_ATXV01000007.1"/>
</dbReference>
<dbReference type="AlphaFoldDB" id="A0ABD5CPV7"/>
<sequence>MHKIAILDDYQNTSIKFGNWHGLREHAEITVITDHIDNEDALVERLEPYDILCVMRERTWFPGSVLSRLKGLKLLASTGPWNAAIDIEAADELGITVCGTASSLTAAAEHTWALILAAARHIPTEVSSFRNGGWQVTVGRDLNGKTLGVLGLGYSGSVTARVAQAFGMKTIAWSQNMTAESAASHGAQYVSKEELLASSDILSIHVRLSERTRNMIGEHELSLMQPHALLVNTARGPIVNEQALIAALNRKQIAGAAMDVFDVEPLPANHPYRTMDNVIATSHIGYVTEGSYEFYYGESVENILAWIEGKPIRTLTAAKREISYQTVPS</sequence>
<dbReference type="Gene3D" id="3.40.50.720">
    <property type="entry name" value="NAD(P)-binding Rossmann-like Domain"/>
    <property type="match status" value="2"/>
</dbReference>
<dbReference type="PANTHER" id="PTHR42789:SF1">
    <property type="entry name" value="D-ISOMER SPECIFIC 2-HYDROXYACID DEHYDROGENASE FAMILY PROTEIN (AFU_ORTHOLOGUE AFUA_6G10090)"/>
    <property type="match status" value="1"/>
</dbReference>
<dbReference type="CDD" id="cd12169">
    <property type="entry name" value="PGDH_like_1"/>
    <property type="match status" value="1"/>
</dbReference>
<dbReference type="Pfam" id="PF02826">
    <property type="entry name" value="2-Hacid_dh_C"/>
    <property type="match status" value="1"/>
</dbReference>
<dbReference type="SUPFAM" id="SSF52283">
    <property type="entry name" value="Formate/glycerate dehydrogenase catalytic domain-like"/>
    <property type="match status" value="1"/>
</dbReference>
<dbReference type="Pfam" id="PF00389">
    <property type="entry name" value="2-Hacid_dh"/>
    <property type="match status" value="1"/>
</dbReference>
<keyword evidence="3" id="KW-0520">NAD</keyword>
<dbReference type="FunFam" id="3.40.50.720:FF:000203">
    <property type="entry name" value="D-3-phosphoglycerate dehydrogenase (SerA)"/>
    <property type="match status" value="1"/>
</dbReference>
<organism evidence="7 8">
    <name type="scientific">Paraburkholderia graminis</name>
    <dbReference type="NCBI Taxonomy" id="60548"/>
    <lineage>
        <taxon>Bacteria</taxon>
        <taxon>Pseudomonadati</taxon>
        <taxon>Pseudomonadota</taxon>
        <taxon>Betaproteobacteria</taxon>
        <taxon>Burkholderiales</taxon>
        <taxon>Burkholderiaceae</taxon>
        <taxon>Paraburkholderia</taxon>
    </lineage>
</organism>
<protein>
    <submittedName>
        <fullName evidence="7">Phosphoglycerate dehydrogenase-like enzyme</fullName>
    </submittedName>
</protein>
<keyword evidence="2 4" id="KW-0560">Oxidoreductase</keyword>
<feature type="domain" description="D-isomer specific 2-hydroxyacid dehydrogenase NAD-binding" evidence="6">
    <location>
        <begin position="113"/>
        <end position="285"/>
    </location>
</feature>
<evidence type="ECO:0000313" key="7">
    <source>
        <dbReference type="EMBL" id="MDR6207048.1"/>
    </source>
</evidence>
<dbReference type="InterPro" id="IPR050857">
    <property type="entry name" value="D-2-hydroxyacid_DH"/>
</dbReference>
<name>A0ABD5CPV7_9BURK</name>
<dbReference type="InterPro" id="IPR006139">
    <property type="entry name" value="D-isomer_2_OHA_DH_cat_dom"/>
</dbReference>
<evidence type="ECO:0000259" key="5">
    <source>
        <dbReference type="Pfam" id="PF00389"/>
    </source>
</evidence>
<dbReference type="InterPro" id="IPR036291">
    <property type="entry name" value="NAD(P)-bd_dom_sf"/>
</dbReference>